<feature type="region of interest" description="Disordered" evidence="1">
    <location>
        <begin position="1"/>
        <end position="24"/>
    </location>
</feature>
<reference evidence="2" key="3">
    <citation type="submission" date="2011-03" db="EMBL/GenBank/DDBJ databases">
        <title>Annotation of Magnaporthe poae ATCC 64411.</title>
        <authorList>
            <person name="Ma L.-J."/>
            <person name="Dead R."/>
            <person name="Young S.K."/>
            <person name="Zeng Q."/>
            <person name="Gargeya S."/>
            <person name="Fitzgerald M."/>
            <person name="Haas B."/>
            <person name="Abouelleil A."/>
            <person name="Alvarado L."/>
            <person name="Arachchi H.M."/>
            <person name="Berlin A."/>
            <person name="Brown A."/>
            <person name="Chapman S.B."/>
            <person name="Chen Z."/>
            <person name="Dunbar C."/>
            <person name="Freedman E."/>
            <person name="Gearin G."/>
            <person name="Gellesch M."/>
            <person name="Goldberg J."/>
            <person name="Griggs A."/>
            <person name="Gujja S."/>
            <person name="Heiman D."/>
            <person name="Howarth C."/>
            <person name="Larson L."/>
            <person name="Lui A."/>
            <person name="MacDonald P.J.P."/>
            <person name="Mehta T."/>
            <person name="Montmayeur A."/>
            <person name="Murphy C."/>
            <person name="Neiman D."/>
            <person name="Pearson M."/>
            <person name="Priest M."/>
            <person name="Roberts A."/>
            <person name="Saif S."/>
            <person name="Shea T."/>
            <person name="Shenoy N."/>
            <person name="Sisk P."/>
            <person name="Stolte C."/>
            <person name="Sykes S."/>
            <person name="Yandava C."/>
            <person name="Wortman J."/>
            <person name="Nusbaum C."/>
            <person name="Birren B."/>
        </authorList>
    </citation>
    <scope>NUCLEOTIDE SEQUENCE</scope>
    <source>
        <strain evidence="2">ATCC 64411</strain>
    </source>
</reference>
<dbReference type="AlphaFoldDB" id="A0A0C4EE56"/>
<dbReference type="EMBL" id="ADBL01002710">
    <property type="status" value="NOT_ANNOTATED_CDS"/>
    <property type="molecule type" value="Genomic_DNA"/>
</dbReference>
<feature type="compositionally biased region" description="Basic and acidic residues" evidence="1">
    <location>
        <begin position="364"/>
        <end position="383"/>
    </location>
</feature>
<feature type="compositionally biased region" description="Low complexity" evidence="1">
    <location>
        <begin position="904"/>
        <end position="923"/>
    </location>
</feature>
<feature type="compositionally biased region" description="Polar residues" evidence="1">
    <location>
        <begin position="725"/>
        <end position="734"/>
    </location>
</feature>
<dbReference type="eggNOG" id="ENOG502SE9M">
    <property type="taxonomic scope" value="Eukaryota"/>
</dbReference>
<feature type="region of interest" description="Disordered" evidence="1">
    <location>
        <begin position="992"/>
        <end position="1013"/>
    </location>
</feature>
<feature type="compositionally biased region" description="Basic residues" evidence="1">
    <location>
        <begin position="1"/>
        <end position="18"/>
    </location>
</feature>
<feature type="compositionally biased region" description="Polar residues" evidence="1">
    <location>
        <begin position="327"/>
        <end position="336"/>
    </location>
</feature>
<feature type="compositionally biased region" description="Polar residues" evidence="1">
    <location>
        <begin position="450"/>
        <end position="459"/>
    </location>
</feature>
<feature type="compositionally biased region" description="Polar residues" evidence="1">
    <location>
        <begin position="401"/>
        <end position="421"/>
    </location>
</feature>
<name>A0A0C4EE56_MAGP6</name>
<dbReference type="OMA" id="AMGSRRM"/>
<evidence type="ECO:0000313" key="2">
    <source>
        <dbReference type="EMBL" id="KLU92074.1"/>
    </source>
</evidence>
<dbReference type="VEuPathDB" id="FungiDB:MAPG_11021"/>
<evidence type="ECO:0000313" key="3">
    <source>
        <dbReference type="EnsemblFungi" id="MAPG_11021T0"/>
    </source>
</evidence>
<dbReference type="Proteomes" id="UP000011715">
    <property type="component" value="Unassembled WGS sequence"/>
</dbReference>
<feature type="region of interest" description="Disordered" evidence="1">
    <location>
        <begin position="226"/>
        <end position="459"/>
    </location>
</feature>
<dbReference type="EnsemblFungi" id="MAPG_11021T0">
    <property type="protein sequence ID" value="MAPG_11021T0"/>
    <property type="gene ID" value="MAPG_11021"/>
</dbReference>
<gene>
    <name evidence="2" type="ORF">MAPG_11021</name>
</gene>
<keyword evidence="4" id="KW-1185">Reference proteome</keyword>
<feature type="region of interest" description="Disordered" evidence="1">
    <location>
        <begin position="146"/>
        <end position="176"/>
    </location>
</feature>
<feature type="compositionally biased region" description="Basic and acidic residues" evidence="1">
    <location>
        <begin position="925"/>
        <end position="936"/>
    </location>
</feature>
<feature type="region of interest" description="Disordered" evidence="1">
    <location>
        <begin position="786"/>
        <end position="979"/>
    </location>
</feature>
<feature type="compositionally biased region" description="Basic residues" evidence="1">
    <location>
        <begin position="352"/>
        <end position="363"/>
    </location>
</feature>
<feature type="compositionally biased region" description="Polar residues" evidence="1">
    <location>
        <begin position="580"/>
        <end position="594"/>
    </location>
</feature>
<feature type="compositionally biased region" description="Polar residues" evidence="1">
    <location>
        <begin position="384"/>
        <end position="393"/>
    </location>
</feature>
<evidence type="ECO:0000256" key="1">
    <source>
        <dbReference type="SAM" id="MobiDB-lite"/>
    </source>
</evidence>
<feature type="compositionally biased region" description="Basic and acidic residues" evidence="1">
    <location>
        <begin position="110"/>
        <end position="121"/>
    </location>
</feature>
<feature type="compositionally biased region" description="Acidic residues" evidence="1">
    <location>
        <begin position="710"/>
        <end position="721"/>
    </location>
</feature>
<feature type="compositionally biased region" description="Polar residues" evidence="1">
    <location>
        <begin position="151"/>
        <end position="160"/>
    </location>
</feature>
<proteinExistence type="predicted"/>
<feature type="compositionally biased region" description="Low complexity" evidence="1">
    <location>
        <begin position="737"/>
        <end position="749"/>
    </location>
</feature>
<feature type="compositionally biased region" description="Polar residues" evidence="1">
    <location>
        <begin position="966"/>
        <end position="979"/>
    </location>
</feature>
<evidence type="ECO:0000313" key="4">
    <source>
        <dbReference type="Proteomes" id="UP000011715"/>
    </source>
</evidence>
<protein>
    <submittedName>
        <fullName evidence="2 3">Uncharacterized protein</fullName>
    </submittedName>
</protein>
<feature type="region of interest" description="Disordered" evidence="1">
    <location>
        <begin position="43"/>
        <end position="133"/>
    </location>
</feature>
<reference evidence="2" key="2">
    <citation type="submission" date="2010-05" db="EMBL/GenBank/DDBJ databases">
        <title>The Genome Sequence of Magnaporthe poae strain ATCC 64411.</title>
        <authorList>
            <consortium name="The Broad Institute Genome Sequencing Platform"/>
            <consortium name="Broad Institute Genome Sequencing Center for Infectious Disease"/>
            <person name="Ma L.-J."/>
            <person name="Dead R."/>
            <person name="Young S."/>
            <person name="Zeng Q."/>
            <person name="Koehrsen M."/>
            <person name="Alvarado L."/>
            <person name="Berlin A."/>
            <person name="Chapman S.B."/>
            <person name="Chen Z."/>
            <person name="Freedman E."/>
            <person name="Gellesch M."/>
            <person name="Goldberg J."/>
            <person name="Griggs A."/>
            <person name="Gujja S."/>
            <person name="Heilman E.R."/>
            <person name="Heiman D."/>
            <person name="Hepburn T."/>
            <person name="Howarth C."/>
            <person name="Jen D."/>
            <person name="Larson L."/>
            <person name="Mehta T."/>
            <person name="Neiman D."/>
            <person name="Pearson M."/>
            <person name="Roberts A."/>
            <person name="Saif S."/>
            <person name="Shea T."/>
            <person name="Shenoy N."/>
            <person name="Sisk P."/>
            <person name="Stolte C."/>
            <person name="Sykes S."/>
            <person name="Walk T."/>
            <person name="White J."/>
            <person name="Yandava C."/>
            <person name="Haas B."/>
            <person name="Nusbaum C."/>
            <person name="Birren B."/>
        </authorList>
    </citation>
    <scope>NUCLEOTIDE SEQUENCE</scope>
    <source>
        <strain evidence="2">ATCC 64411</strain>
    </source>
</reference>
<dbReference type="STRING" id="644358.A0A0C4EE56"/>
<reference evidence="4" key="1">
    <citation type="submission" date="2010-05" db="EMBL/GenBank/DDBJ databases">
        <title>The genome sequence of Magnaporthe poae strain ATCC 64411.</title>
        <authorList>
            <person name="Ma L.-J."/>
            <person name="Dead R."/>
            <person name="Young S."/>
            <person name="Zeng Q."/>
            <person name="Koehrsen M."/>
            <person name="Alvarado L."/>
            <person name="Berlin A."/>
            <person name="Chapman S.B."/>
            <person name="Chen Z."/>
            <person name="Freedman E."/>
            <person name="Gellesch M."/>
            <person name="Goldberg J."/>
            <person name="Griggs A."/>
            <person name="Gujja S."/>
            <person name="Heilman E.R."/>
            <person name="Heiman D."/>
            <person name="Hepburn T."/>
            <person name="Howarth C."/>
            <person name="Jen D."/>
            <person name="Larson L."/>
            <person name="Mehta T."/>
            <person name="Neiman D."/>
            <person name="Pearson M."/>
            <person name="Roberts A."/>
            <person name="Saif S."/>
            <person name="Shea T."/>
            <person name="Shenoy N."/>
            <person name="Sisk P."/>
            <person name="Stolte C."/>
            <person name="Sykes S."/>
            <person name="Walk T."/>
            <person name="White J."/>
            <person name="Yandava C."/>
            <person name="Haas B."/>
            <person name="Nusbaum C."/>
            <person name="Birren B."/>
        </authorList>
    </citation>
    <scope>NUCLEOTIDE SEQUENCE [LARGE SCALE GENOMIC DNA]</scope>
    <source>
        <strain evidence="4">ATCC 64411 / 73-15</strain>
    </source>
</reference>
<dbReference type="EMBL" id="GL876979">
    <property type="protein sequence ID" value="KLU92074.1"/>
    <property type="molecule type" value="Genomic_DNA"/>
</dbReference>
<feature type="compositionally biased region" description="Polar residues" evidence="1">
    <location>
        <begin position="284"/>
        <end position="308"/>
    </location>
</feature>
<organism evidence="3 4">
    <name type="scientific">Magnaporthiopsis poae (strain ATCC 64411 / 73-15)</name>
    <name type="common">Kentucky bluegrass fungus</name>
    <name type="synonym">Magnaporthe poae</name>
    <dbReference type="NCBI Taxonomy" id="644358"/>
    <lineage>
        <taxon>Eukaryota</taxon>
        <taxon>Fungi</taxon>
        <taxon>Dikarya</taxon>
        <taxon>Ascomycota</taxon>
        <taxon>Pezizomycotina</taxon>
        <taxon>Sordariomycetes</taxon>
        <taxon>Sordariomycetidae</taxon>
        <taxon>Magnaporthales</taxon>
        <taxon>Magnaporthaceae</taxon>
        <taxon>Magnaporthiopsis</taxon>
    </lineage>
</organism>
<accession>A0A0C4EE56</accession>
<sequence>MLRRHSSKSKPAIRHRKSTSSVRSVHLDYLDTECARRDAHTAATEAYARGRHRSSVETPLFPAPIPPRLRYLSRASEGLTQSRSQPARLGETGSPSGLRRRQSVRFVIRPPERTRKADRTTDYGPPEEQGRDDLVHVHRQEMDLGSMCSEAKQSPSTLLSHEQRQSETSDDNGLAAYDQYDAPEDYVESVPLPYRQLHRSQSMVAHGDLVRPLRYTLRTESFATSLSAKDRDLPPPGAPSRTLRAPKSLSFLGSRRNGSRNESDGSVSQGQEGFAEDEACPDNLQLSRPHSPASGFSRSMSQRLTGQRQRPLRMSLRESIELPRTASMGTLATPRSSGIKGKARKASENIKSRFKTLFGRRKKSVEPQETDSRHQRGTDDHRPSSASYESDQSIVADGIGSQDNNVSVSIGTTSRMASIQTVPADRLPRSHRGSLESIPGDSDMLDEGSRVTSWASSGHSTVASQQQAWSDLHRQRLSVIKENGFGVPSAPVGTQTPKTAQAVNASSGGMDSQRVYSALARRLAERQQLAQEAEALSQQMETSAGTIADTDSPAMGVPACTIRRVPGSPETVPDDVEWTSALSSSGTTVLGKTQRNSEEHVFGAVSLPAKDAQESRAAQSPGRGQPRSDRSSAFFGSPTYHLFRTASPYRRAIRESMKAAESTKPPTLTAVGGQPWNDTFVGSSAAGLKEDDSADADEQWAYSESSYSCTDEEYERGEGEDGSSMHGSSRNSKTLGAAESAESACSALEAQERRRAISSEGSVDWKTWLSANVSKLEVQVSPAWSEWHGYKNNPWGTPTSREAPERSRHRRESAQICADDDEEMGASKDGGALADFGRSAPVEEKETKQEAQPLAVVQPNMTRKASCQQSVRTTSRGASWALTENQAPRMGLAENESARQVGEQGQKPSSSGPGGQRQSPLSSRPKQEARLGDCGKAEVTPQTPERRLGICRRAAASDARARPLNRTRTTEGGSPYQQQGAWSVRLVRRADSGTAGRAVDKSTLEDNTPTTRVEHGIAANKQTMDQILSSRRRRMTSSEDGGNAFV</sequence>
<feature type="compositionally biased region" description="Polar residues" evidence="1">
    <location>
        <begin position="859"/>
        <end position="886"/>
    </location>
</feature>
<reference evidence="3" key="5">
    <citation type="submission" date="2015-06" db="UniProtKB">
        <authorList>
            <consortium name="EnsemblFungi"/>
        </authorList>
    </citation>
    <scope>IDENTIFICATION</scope>
    <source>
        <strain evidence="3">ATCC 64411</strain>
    </source>
</reference>
<feature type="region of interest" description="Disordered" evidence="1">
    <location>
        <begin position="530"/>
        <end position="639"/>
    </location>
</feature>
<dbReference type="OrthoDB" id="206201at2759"/>
<reference evidence="3" key="4">
    <citation type="journal article" date="2015" name="G3 (Bethesda)">
        <title>Genome sequences of three phytopathogenic species of the Magnaporthaceae family of fungi.</title>
        <authorList>
            <person name="Okagaki L.H."/>
            <person name="Nunes C.C."/>
            <person name="Sailsbery J."/>
            <person name="Clay B."/>
            <person name="Brown D."/>
            <person name="John T."/>
            <person name="Oh Y."/>
            <person name="Young N."/>
            <person name="Fitzgerald M."/>
            <person name="Haas B.J."/>
            <person name="Zeng Q."/>
            <person name="Young S."/>
            <person name="Adiconis X."/>
            <person name="Fan L."/>
            <person name="Levin J.Z."/>
            <person name="Mitchell T.K."/>
            <person name="Okubara P.A."/>
            <person name="Farman M.L."/>
            <person name="Kohn L.M."/>
            <person name="Birren B."/>
            <person name="Ma L.-J."/>
            <person name="Dean R.A."/>
        </authorList>
    </citation>
    <scope>NUCLEOTIDE SEQUENCE</scope>
    <source>
        <strain evidence="3">ATCC 64411 / 73-15</strain>
    </source>
</reference>
<feature type="region of interest" description="Disordered" evidence="1">
    <location>
        <begin position="654"/>
        <end position="761"/>
    </location>
</feature>